<sequence length="343" mass="38956">MATDRDQLEGFTKFISEYDFDLTTGKLDLSSFTSNLSYCLAIDRQQQPPHPRNMFEALRECLEQAKTHIKAGTPGLANEPVRDWRPEMAQMYPNGQTTTIHLASLLFVFEAWIFSIGQMIPDRATDRGRAYLAWPRSEWYLTNTFLQRFHSQVWDVLRREDLKTARDKNFSSSEAMSVAKTSGVAFGTAADQLKMRNQGFTLALKRVDHAIAEGFPLEAIAICESLVSACLHHFLESVGGSRPPESFARLIDHFRRTGDKAQSYPGNLVDDIDAWRRKRNDAVHRFVATNPARIAESQEAFLERAGITAIKGREACAALLDWFQYESFFFLKTEFDLPGPTLN</sequence>
<keyword evidence="2" id="KW-1185">Reference proteome</keyword>
<organism evidence="1 2">
    <name type="scientific">Thioclava sediminum</name>
    <dbReference type="NCBI Taxonomy" id="1915319"/>
    <lineage>
        <taxon>Bacteria</taxon>
        <taxon>Pseudomonadati</taxon>
        <taxon>Pseudomonadota</taxon>
        <taxon>Alphaproteobacteria</taxon>
        <taxon>Rhodobacterales</taxon>
        <taxon>Paracoccaceae</taxon>
        <taxon>Thioclava</taxon>
    </lineage>
</organism>
<comment type="caution">
    <text evidence="1">The sequence shown here is derived from an EMBL/GenBank/DDBJ whole genome shotgun (WGS) entry which is preliminary data.</text>
</comment>
<gene>
    <name evidence="1" type="ORF">BMI91_00060</name>
</gene>
<dbReference type="EMBL" id="MPZV01000001">
    <property type="protein sequence ID" value="OOY24886.1"/>
    <property type="molecule type" value="Genomic_DNA"/>
</dbReference>
<evidence type="ECO:0000313" key="1">
    <source>
        <dbReference type="EMBL" id="OOY24886.1"/>
    </source>
</evidence>
<accession>A0ABX3MZU2</accession>
<protein>
    <recommendedName>
        <fullName evidence="3">RiboL-PSP-HEPN domain-containing protein</fullName>
    </recommendedName>
</protein>
<proteinExistence type="predicted"/>
<dbReference type="Proteomes" id="UP000190787">
    <property type="component" value="Unassembled WGS sequence"/>
</dbReference>
<reference evidence="1 2" key="1">
    <citation type="submission" date="2016-11" db="EMBL/GenBank/DDBJ databases">
        <title>A multilocus sequence analysis scheme for characterization of bacteria in the genus Thioclava.</title>
        <authorList>
            <person name="Liu Y."/>
            <person name="Shao Z."/>
        </authorList>
    </citation>
    <scope>NUCLEOTIDE SEQUENCE [LARGE SCALE GENOMIC DNA]</scope>
    <source>
        <strain evidence="1 2">TAW-CT134</strain>
    </source>
</reference>
<name>A0ABX3MZU2_9RHOB</name>
<dbReference type="RefSeq" id="WP_078603549.1">
    <property type="nucleotide sequence ID" value="NZ_MPZV01000001.1"/>
</dbReference>
<evidence type="ECO:0008006" key="3">
    <source>
        <dbReference type="Google" id="ProtNLM"/>
    </source>
</evidence>
<evidence type="ECO:0000313" key="2">
    <source>
        <dbReference type="Proteomes" id="UP000190787"/>
    </source>
</evidence>